<dbReference type="RefSeq" id="WP_170163431.1">
    <property type="nucleotide sequence ID" value="NZ_JAPYYP010000016.1"/>
</dbReference>
<protein>
    <submittedName>
        <fullName evidence="1">Uncharacterized protein</fullName>
    </submittedName>
</protein>
<dbReference type="AlphaFoldDB" id="A0A9X3Z412"/>
<sequence length="48" mass="5361">MERSLVEEAFIELQDAQSNLKETGFSSPFLLTEPGLKKAESICTDTKK</sequence>
<name>A0A9X3Z412_9BACL</name>
<organism evidence="1 2">
    <name type="scientific">Brevibacillus thermoruber</name>
    <dbReference type="NCBI Taxonomy" id="33942"/>
    <lineage>
        <taxon>Bacteria</taxon>
        <taxon>Bacillati</taxon>
        <taxon>Bacillota</taxon>
        <taxon>Bacilli</taxon>
        <taxon>Bacillales</taxon>
        <taxon>Paenibacillaceae</taxon>
        <taxon>Brevibacillus</taxon>
    </lineage>
</organism>
<comment type="caution">
    <text evidence="1">The sequence shown here is derived from an EMBL/GenBank/DDBJ whole genome shotgun (WGS) entry which is preliminary data.</text>
</comment>
<accession>A0A9X3Z412</accession>
<dbReference type="EMBL" id="JAPYYP010000016">
    <property type="protein sequence ID" value="MDA5109323.1"/>
    <property type="molecule type" value="Genomic_DNA"/>
</dbReference>
<evidence type="ECO:0000313" key="2">
    <source>
        <dbReference type="Proteomes" id="UP001151071"/>
    </source>
</evidence>
<gene>
    <name evidence="1" type="ORF">O3V59_13200</name>
</gene>
<evidence type="ECO:0000313" key="1">
    <source>
        <dbReference type="EMBL" id="MDA5109323.1"/>
    </source>
</evidence>
<dbReference type="Proteomes" id="UP001151071">
    <property type="component" value="Unassembled WGS sequence"/>
</dbReference>
<proteinExistence type="predicted"/>
<reference evidence="1" key="1">
    <citation type="submission" date="2022-12" db="EMBL/GenBank/DDBJ databases">
        <title>Draft genome sequence of the thermophilic strain Brevibacillus thermoruber HT42, isolated from Los Humeros, Puebla, Mexico, with biotechnological potential.</title>
        <authorList>
            <person name="Lara Sanchez J."/>
            <person name="Solis Palacios R."/>
            <person name="Bustos Baena A.S."/>
            <person name="Ruz Baez A.E."/>
            <person name="Espinosa Luna G."/>
            <person name="Oliart Ros R.M."/>
        </authorList>
    </citation>
    <scope>NUCLEOTIDE SEQUENCE</scope>
    <source>
        <strain evidence="1">HT42</strain>
    </source>
</reference>
<keyword evidence="2" id="KW-1185">Reference proteome</keyword>